<dbReference type="SMART" id="SM00702">
    <property type="entry name" value="P4Hc"/>
    <property type="match status" value="1"/>
</dbReference>
<dbReference type="PROSITE" id="PS51471">
    <property type="entry name" value="FE2OG_OXY"/>
    <property type="match status" value="1"/>
</dbReference>
<sequence>MGRSFLVNSFAVLSLTGVFGVAAPPGSSLMNIINETPAPIQAYWVHPVTGELVVQMEAPLRPGRKNSINTYPTHTFVFVRADLNPSKDTPDMARHSHTGTEEQIYVSAREDGSFVATMKTSRDLAAEEVARRLARCEAEANSTSIAAEQRLERYKACATSEFVSKVDTLVENLELHRGISRASSNLYRNYTCADPEMEQTSTTDNVIWVSKSGHRVGVGTLFNSSHATIRYNKGFLTQRECDAIKDSTAKRLRRATTATADGGDQVSFSRRADQASISYTQGAEGDTTDGVLNGLMDKLFDYVNYFTDYDLSLDGQEGITAIRYLVSDEYHPHCDGACEGERHIGTGRVATMVMYCEMPPEGGGGGTTFTRAGVFTKGKPLDSVFFSYLGPDGRMDDGLTEHSGCPITEGSKYIATMWFRKGVSSAWPWTKSDPQGYPKKGYEAAWEKRWSLLEDGKSILYA</sequence>
<dbReference type="GO" id="GO:0005783">
    <property type="term" value="C:endoplasmic reticulum"/>
    <property type="evidence" value="ECO:0007669"/>
    <property type="project" value="TreeGrafter"/>
</dbReference>
<dbReference type="InterPro" id="IPR037140">
    <property type="entry name" value="VHL_beta_dom_sf"/>
</dbReference>
<keyword evidence="5" id="KW-0408">Iron</keyword>
<keyword evidence="3" id="KW-0223">Dioxygenase</keyword>
<dbReference type="GO" id="GO:0005506">
    <property type="term" value="F:iron ion binding"/>
    <property type="evidence" value="ECO:0007669"/>
    <property type="project" value="InterPro"/>
</dbReference>
<dbReference type="GO" id="GO:0031418">
    <property type="term" value="F:L-ascorbic acid binding"/>
    <property type="evidence" value="ECO:0007669"/>
    <property type="project" value="InterPro"/>
</dbReference>
<dbReference type="PANTHER" id="PTHR10869">
    <property type="entry name" value="PROLYL 4-HYDROXYLASE ALPHA SUBUNIT"/>
    <property type="match status" value="1"/>
</dbReference>
<dbReference type="InterPro" id="IPR044862">
    <property type="entry name" value="Pro_4_hyd_alph_FE2OG_OXY"/>
</dbReference>
<dbReference type="InterPro" id="IPR006620">
    <property type="entry name" value="Pro_4_hyd_alph"/>
</dbReference>
<evidence type="ECO:0000256" key="6">
    <source>
        <dbReference type="SAM" id="SignalP"/>
    </source>
</evidence>
<dbReference type="InterPro" id="IPR005123">
    <property type="entry name" value="Oxoglu/Fe-dep_dioxygenase_dom"/>
</dbReference>
<protein>
    <recommendedName>
        <fullName evidence="7">Fe2OG dioxygenase domain-containing protein</fullName>
    </recommendedName>
</protein>
<evidence type="ECO:0000256" key="1">
    <source>
        <dbReference type="ARBA" id="ARBA00001961"/>
    </source>
</evidence>
<feature type="domain" description="Fe2OG dioxygenase" evidence="7">
    <location>
        <begin position="315"/>
        <end position="421"/>
    </location>
</feature>
<dbReference type="Gene3D" id="2.60.40.780">
    <property type="entry name" value="von Hippel-Lindau disease tumour suppressor, beta domain"/>
    <property type="match status" value="1"/>
</dbReference>
<proteinExistence type="predicted"/>
<dbReference type="EMBL" id="HBEA01007884">
    <property type="protein sequence ID" value="CAD8256568.1"/>
    <property type="molecule type" value="Transcribed_RNA"/>
</dbReference>
<dbReference type="GO" id="GO:0004656">
    <property type="term" value="F:procollagen-proline 4-dioxygenase activity"/>
    <property type="evidence" value="ECO:0007669"/>
    <property type="project" value="TreeGrafter"/>
</dbReference>
<keyword evidence="2" id="KW-0479">Metal-binding</keyword>
<feature type="signal peptide" evidence="6">
    <location>
        <begin position="1"/>
        <end position="20"/>
    </location>
</feature>
<evidence type="ECO:0000256" key="4">
    <source>
        <dbReference type="ARBA" id="ARBA00023002"/>
    </source>
</evidence>
<evidence type="ECO:0000256" key="3">
    <source>
        <dbReference type="ARBA" id="ARBA00022964"/>
    </source>
</evidence>
<keyword evidence="4" id="KW-0560">Oxidoreductase</keyword>
<dbReference type="PANTHER" id="PTHR10869:SF226">
    <property type="entry name" value="PROLYL 4-HYDROXYLASE ALPHA SUBUNIT DOMAIN-CONTAINING PROTEIN"/>
    <property type="match status" value="1"/>
</dbReference>
<organism evidence="8">
    <name type="scientific">Pinguiococcus pyrenoidosus</name>
    <dbReference type="NCBI Taxonomy" id="172671"/>
    <lineage>
        <taxon>Eukaryota</taxon>
        <taxon>Sar</taxon>
        <taxon>Stramenopiles</taxon>
        <taxon>Ochrophyta</taxon>
        <taxon>Pinguiophyceae</taxon>
        <taxon>Pinguiochrysidales</taxon>
        <taxon>Pinguiochrysidaceae</taxon>
        <taxon>Pinguiococcus</taxon>
    </lineage>
</organism>
<dbReference type="InterPro" id="IPR045054">
    <property type="entry name" value="P4HA-like"/>
</dbReference>
<feature type="chain" id="PRO_5030623658" description="Fe2OG dioxygenase domain-containing protein" evidence="6">
    <location>
        <begin position="21"/>
        <end position="462"/>
    </location>
</feature>
<gene>
    <name evidence="8" type="ORF">PPYR1160_LOCUS6060</name>
</gene>
<evidence type="ECO:0000313" key="8">
    <source>
        <dbReference type="EMBL" id="CAD8256568.1"/>
    </source>
</evidence>
<name>A0A7R9U6N7_9STRA</name>
<evidence type="ECO:0000259" key="7">
    <source>
        <dbReference type="PROSITE" id="PS51471"/>
    </source>
</evidence>
<accession>A0A7R9U6N7</accession>
<keyword evidence="6" id="KW-0732">Signal</keyword>
<dbReference type="AlphaFoldDB" id="A0A7R9U6N7"/>
<evidence type="ECO:0000256" key="2">
    <source>
        <dbReference type="ARBA" id="ARBA00022723"/>
    </source>
</evidence>
<dbReference type="Pfam" id="PF13640">
    <property type="entry name" value="2OG-FeII_Oxy_3"/>
    <property type="match status" value="1"/>
</dbReference>
<comment type="cofactor">
    <cofactor evidence="1">
        <name>L-ascorbate</name>
        <dbReference type="ChEBI" id="CHEBI:38290"/>
    </cofactor>
</comment>
<evidence type="ECO:0000256" key="5">
    <source>
        <dbReference type="ARBA" id="ARBA00023004"/>
    </source>
</evidence>
<dbReference type="Gene3D" id="2.60.120.620">
    <property type="entry name" value="q2cbj1_9rhob like domain"/>
    <property type="match status" value="1"/>
</dbReference>
<reference evidence="8" key="1">
    <citation type="submission" date="2021-01" db="EMBL/GenBank/DDBJ databases">
        <authorList>
            <person name="Corre E."/>
            <person name="Pelletier E."/>
            <person name="Niang G."/>
            <person name="Scheremetjew M."/>
            <person name="Finn R."/>
            <person name="Kale V."/>
            <person name="Holt S."/>
            <person name="Cochrane G."/>
            <person name="Meng A."/>
            <person name="Brown T."/>
            <person name="Cohen L."/>
        </authorList>
    </citation>
    <scope>NUCLEOTIDE SEQUENCE</scope>
    <source>
        <strain evidence="8">CCMP2078</strain>
    </source>
</reference>